<accession>A0A6L9SED0</accession>
<reference evidence="3 4" key="1">
    <citation type="submission" date="2020-02" db="EMBL/GenBank/DDBJ databases">
        <authorList>
            <person name="Li X.-J."/>
            <person name="Han X.-M."/>
        </authorList>
    </citation>
    <scope>NUCLEOTIDE SEQUENCE [LARGE SCALE GENOMIC DNA]</scope>
    <source>
        <strain evidence="3 4">CCTCC AB 2017055</strain>
    </source>
</reference>
<sequence length="225" mass="24237">MAHRPLVIAFDVIETMFSLEPMRQRLVDAGLPSHSLELWFSTLLRDAFALAATGGYRPFSDIAASALRSSTDSTLDDPTIRDILAGFAGLDPHHDVVDAVHLAHDAGLRVVTLTNGSARNTTSLLQRAGLDSTIEQVLTVDDVQRWKPAPDIYRHAAASTGVRAEQVALVAAHAWDTHGAHQAGLTTGWVARLEDRFPAVFAPPDVIGNDLVEVVQGLLDLPEQG</sequence>
<name>A0A6L9SED0_9ACTN</name>
<dbReference type="InterPro" id="IPR006439">
    <property type="entry name" value="HAD-SF_hydro_IA"/>
</dbReference>
<dbReference type="NCBIfam" id="TIGR01493">
    <property type="entry name" value="HAD-SF-IA-v2"/>
    <property type="match status" value="1"/>
</dbReference>
<gene>
    <name evidence="3" type="ORF">G1H10_25955</name>
</gene>
<dbReference type="RefSeq" id="WP_163743439.1">
    <property type="nucleotide sequence ID" value="NZ_JAAGOA010000024.1"/>
</dbReference>
<evidence type="ECO:0000313" key="3">
    <source>
        <dbReference type="EMBL" id="NEE03616.1"/>
    </source>
</evidence>
<dbReference type="InterPro" id="IPR006328">
    <property type="entry name" value="2-HAD"/>
</dbReference>
<keyword evidence="2" id="KW-0378">Hydrolase</keyword>
<dbReference type="InterPro" id="IPR023198">
    <property type="entry name" value="PGP-like_dom2"/>
</dbReference>
<dbReference type="Proteomes" id="UP000475214">
    <property type="component" value="Unassembled WGS sequence"/>
</dbReference>
<dbReference type="Gene3D" id="3.40.50.1000">
    <property type="entry name" value="HAD superfamily/HAD-like"/>
    <property type="match status" value="1"/>
</dbReference>
<dbReference type="InterPro" id="IPR023214">
    <property type="entry name" value="HAD_sf"/>
</dbReference>
<dbReference type="Pfam" id="PF00702">
    <property type="entry name" value="Hydrolase"/>
    <property type="match status" value="1"/>
</dbReference>
<protein>
    <submittedName>
        <fullName evidence="3">Haloacid dehalogenase type II</fullName>
    </submittedName>
</protein>
<comment type="similarity">
    <text evidence="1">Belongs to the HAD-like hydrolase superfamily. S-2-haloalkanoic acid dehalogenase family.</text>
</comment>
<dbReference type="EMBL" id="JAAGOA010000024">
    <property type="protein sequence ID" value="NEE03616.1"/>
    <property type="molecule type" value="Genomic_DNA"/>
</dbReference>
<evidence type="ECO:0000256" key="2">
    <source>
        <dbReference type="ARBA" id="ARBA00022801"/>
    </source>
</evidence>
<dbReference type="GO" id="GO:0019120">
    <property type="term" value="F:hydrolase activity, acting on acid halide bonds, in C-halide compounds"/>
    <property type="evidence" value="ECO:0007669"/>
    <property type="project" value="InterPro"/>
</dbReference>
<dbReference type="PANTHER" id="PTHR43316:SF3">
    <property type="entry name" value="HALOACID DEHALOGENASE, TYPE II (AFU_ORTHOLOGUE AFUA_2G07750)-RELATED"/>
    <property type="match status" value="1"/>
</dbReference>
<organism evidence="3 4">
    <name type="scientific">Phytoactinopolyspora halotolerans</name>
    <dbReference type="NCBI Taxonomy" id="1981512"/>
    <lineage>
        <taxon>Bacteria</taxon>
        <taxon>Bacillati</taxon>
        <taxon>Actinomycetota</taxon>
        <taxon>Actinomycetes</taxon>
        <taxon>Jiangellales</taxon>
        <taxon>Jiangellaceae</taxon>
        <taxon>Phytoactinopolyspora</taxon>
    </lineage>
</organism>
<dbReference type="SUPFAM" id="SSF56784">
    <property type="entry name" value="HAD-like"/>
    <property type="match status" value="1"/>
</dbReference>
<dbReference type="AlphaFoldDB" id="A0A6L9SED0"/>
<keyword evidence="4" id="KW-1185">Reference proteome</keyword>
<dbReference type="NCBIfam" id="TIGR01428">
    <property type="entry name" value="HAD_type_II"/>
    <property type="match status" value="1"/>
</dbReference>
<dbReference type="InterPro" id="IPR036412">
    <property type="entry name" value="HAD-like_sf"/>
</dbReference>
<proteinExistence type="inferred from homology"/>
<evidence type="ECO:0000313" key="4">
    <source>
        <dbReference type="Proteomes" id="UP000475214"/>
    </source>
</evidence>
<dbReference type="PANTHER" id="PTHR43316">
    <property type="entry name" value="HYDROLASE, HALOACID DELAHOGENASE-RELATED"/>
    <property type="match status" value="1"/>
</dbReference>
<comment type="caution">
    <text evidence="3">The sequence shown here is derived from an EMBL/GenBank/DDBJ whole genome shotgun (WGS) entry which is preliminary data.</text>
</comment>
<dbReference type="PRINTS" id="PR00413">
    <property type="entry name" value="HADHALOGNASE"/>
</dbReference>
<evidence type="ECO:0000256" key="1">
    <source>
        <dbReference type="ARBA" id="ARBA00008106"/>
    </source>
</evidence>
<dbReference type="Gene3D" id="1.10.150.240">
    <property type="entry name" value="Putative phosphatase, domain 2"/>
    <property type="match status" value="1"/>
</dbReference>
<dbReference type="InterPro" id="IPR051540">
    <property type="entry name" value="S-2-haloacid_dehalogenase"/>
</dbReference>